<protein>
    <submittedName>
        <fullName evidence="2">Uncharacterized protein</fullName>
    </submittedName>
</protein>
<dbReference type="AlphaFoldDB" id="A0A9D5A0W6"/>
<comment type="caution">
    <text evidence="2">The sequence shown here is derived from an EMBL/GenBank/DDBJ whole genome shotgun (WGS) entry which is preliminary data.</text>
</comment>
<dbReference type="PANTHER" id="PTHR33067:SF9">
    <property type="entry name" value="RNA-DIRECTED DNA POLYMERASE"/>
    <property type="match status" value="1"/>
</dbReference>
<name>A0A9D5A0W6_PEA</name>
<gene>
    <name evidence="2" type="ORF">KIW84_076284</name>
</gene>
<evidence type="ECO:0000313" key="2">
    <source>
        <dbReference type="EMBL" id="KAI5391416.1"/>
    </source>
</evidence>
<dbReference type="EMBL" id="JAMSHJ010000007">
    <property type="protein sequence ID" value="KAI5391416.1"/>
    <property type="molecule type" value="Genomic_DNA"/>
</dbReference>
<dbReference type="Gene3D" id="3.10.10.10">
    <property type="entry name" value="HIV Type 1 Reverse Transcriptase, subunit A, domain 1"/>
    <property type="match status" value="1"/>
</dbReference>
<dbReference type="InterPro" id="IPR021109">
    <property type="entry name" value="Peptidase_aspartic_dom_sf"/>
</dbReference>
<dbReference type="Proteomes" id="UP001058974">
    <property type="component" value="Chromosome 7"/>
</dbReference>
<dbReference type="CDD" id="cd00303">
    <property type="entry name" value="retropepsin_like"/>
    <property type="match status" value="1"/>
</dbReference>
<evidence type="ECO:0000313" key="3">
    <source>
        <dbReference type="Proteomes" id="UP001058974"/>
    </source>
</evidence>
<dbReference type="Gene3D" id="2.40.70.10">
    <property type="entry name" value="Acid Proteases"/>
    <property type="match status" value="1"/>
</dbReference>
<feature type="region of interest" description="Disordered" evidence="1">
    <location>
        <begin position="24"/>
        <end position="78"/>
    </location>
</feature>
<dbReference type="PANTHER" id="PTHR33067">
    <property type="entry name" value="RNA-DIRECTED DNA POLYMERASE-RELATED"/>
    <property type="match status" value="1"/>
</dbReference>
<proteinExistence type="predicted"/>
<organism evidence="2 3">
    <name type="scientific">Pisum sativum</name>
    <name type="common">Garden pea</name>
    <name type="synonym">Lathyrus oleraceus</name>
    <dbReference type="NCBI Taxonomy" id="3888"/>
    <lineage>
        <taxon>Eukaryota</taxon>
        <taxon>Viridiplantae</taxon>
        <taxon>Streptophyta</taxon>
        <taxon>Embryophyta</taxon>
        <taxon>Tracheophyta</taxon>
        <taxon>Spermatophyta</taxon>
        <taxon>Magnoliopsida</taxon>
        <taxon>eudicotyledons</taxon>
        <taxon>Gunneridae</taxon>
        <taxon>Pentapetalae</taxon>
        <taxon>rosids</taxon>
        <taxon>fabids</taxon>
        <taxon>Fabales</taxon>
        <taxon>Fabaceae</taxon>
        <taxon>Papilionoideae</taxon>
        <taxon>50 kb inversion clade</taxon>
        <taxon>NPAAA clade</taxon>
        <taxon>Hologalegina</taxon>
        <taxon>IRL clade</taxon>
        <taxon>Fabeae</taxon>
        <taxon>Lathyrus</taxon>
    </lineage>
</organism>
<feature type="compositionally biased region" description="Basic and acidic residues" evidence="1">
    <location>
        <begin position="44"/>
        <end position="77"/>
    </location>
</feature>
<dbReference type="Gramene" id="Psat07G0628400-T1">
    <property type="protein sequence ID" value="KAI5391416.1"/>
    <property type="gene ID" value="KIW84_076284"/>
</dbReference>
<dbReference type="SUPFAM" id="SSF56672">
    <property type="entry name" value="DNA/RNA polymerases"/>
    <property type="match status" value="1"/>
</dbReference>
<feature type="compositionally biased region" description="Polar residues" evidence="1">
    <location>
        <begin position="28"/>
        <end position="43"/>
    </location>
</feature>
<dbReference type="SUPFAM" id="SSF50630">
    <property type="entry name" value="Acid proteases"/>
    <property type="match status" value="1"/>
</dbReference>
<reference evidence="2 3" key="1">
    <citation type="journal article" date="2022" name="Nat. Genet.">
        <title>Improved pea reference genome and pan-genome highlight genomic features and evolutionary characteristics.</title>
        <authorList>
            <person name="Yang T."/>
            <person name="Liu R."/>
            <person name="Luo Y."/>
            <person name="Hu S."/>
            <person name="Wang D."/>
            <person name="Wang C."/>
            <person name="Pandey M.K."/>
            <person name="Ge S."/>
            <person name="Xu Q."/>
            <person name="Li N."/>
            <person name="Li G."/>
            <person name="Huang Y."/>
            <person name="Saxena R.K."/>
            <person name="Ji Y."/>
            <person name="Li M."/>
            <person name="Yan X."/>
            <person name="He Y."/>
            <person name="Liu Y."/>
            <person name="Wang X."/>
            <person name="Xiang C."/>
            <person name="Varshney R.K."/>
            <person name="Ding H."/>
            <person name="Gao S."/>
            <person name="Zong X."/>
        </authorList>
    </citation>
    <scope>NUCLEOTIDE SEQUENCE [LARGE SCALE GENOMIC DNA]</scope>
    <source>
        <strain evidence="2 3">cv. Zhongwan 6</strain>
    </source>
</reference>
<dbReference type="Pfam" id="PF13650">
    <property type="entry name" value="Asp_protease_2"/>
    <property type="match status" value="1"/>
</dbReference>
<dbReference type="InterPro" id="IPR043502">
    <property type="entry name" value="DNA/RNA_pol_sf"/>
</dbReference>
<evidence type="ECO:0000256" key="1">
    <source>
        <dbReference type="SAM" id="MobiDB-lite"/>
    </source>
</evidence>
<keyword evidence="3" id="KW-1185">Reference proteome</keyword>
<accession>A0A9D5A0W6</accession>
<sequence>MSMANQKSNDAAIKNLETQVGQLAKQLAEQQTGPSFSANTQTNPKEHCKAIMTRSGRELGSENKKRVKSERREKEKEIEEEIVEENVDGEIGVWSDEEVVEKNKNNGEVEKEKGVEIEENKSDEVIREVVKKPRWKSARIAKGKELQINIPFAEALEQMPKYAKFMKDILTKKRRYTEPETIVLDASCSAIIQRSLPKKEVDPGRVTLPVKIGDVYVGKGLIDLGSSINLIPLSIIKRLGNIEIKSIRMTLQLADKSTTHPHGVAQDVLVKVDKFFFPVDFIVIDMEEDDDAPLILGRPFMKTARMMIDVDDGLMKVRVQNEEVTFDLFEAMKHSKDRNDSFRIDVIEDAIIEVSKHIHEISPMELALDDSLEVFTVEEKLALEECLKELDSLEDLQPWEVEEENLKKEVIDQKAPIELKELPSTLKYVFLDETEAKPVIISNLLTKEEEARLIIVLKTNQEAMGWTLSDLKGISPSYCMHKILMEEDFKPVAQPQRRLNPTMKEVVRKEVVKLLDAGMIYPISDSPWVSPVHVVPKKGGMTVIRNDKDELIPTKVARGGECV</sequence>